<dbReference type="RefSeq" id="WP_106139801.1">
    <property type="nucleotide sequence ID" value="NZ_PVTE01000021.1"/>
</dbReference>
<dbReference type="GO" id="GO:0016887">
    <property type="term" value="F:ATP hydrolysis activity"/>
    <property type="evidence" value="ECO:0007669"/>
    <property type="project" value="InterPro"/>
</dbReference>
<keyword evidence="4" id="KW-1185">Reference proteome</keyword>
<dbReference type="GO" id="GO:0006302">
    <property type="term" value="P:double-strand break repair"/>
    <property type="evidence" value="ECO:0007669"/>
    <property type="project" value="InterPro"/>
</dbReference>
<evidence type="ECO:0000313" key="3">
    <source>
        <dbReference type="EMBL" id="PRY32581.1"/>
    </source>
</evidence>
<feature type="coiled-coil region" evidence="1">
    <location>
        <begin position="230"/>
        <end position="264"/>
    </location>
</feature>
<dbReference type="PANTHER" id="PTHR32114:SF2">
    <property type="entry name" value="ABC TRANSPORTER ABCH.3"/>
    <property type="match status" value="1"/>
</dbReference>
<comment type="caution">
    <text evidence="3">The sequence shown here is derived from an EMBL/GenBank/DDBJ whole genome shotgun (WGS) entry which is preliminary data.</text>
</comment>
<dbReference type="InterPro" id="IPR038729">
    <property type="entry name" value="Rad50/SbcC_AAA"/>
</dbReference>
<feature type="coiled-coil region" evidence="1">
    <location>
        <begin position="498"/>
        <end position="528"/>
    </location>
</feature>
<organism evidence="3 4">
    <name type="scientific">Spirosoma oryzae</name>
    <dbReference type="NCBI Taxonomy" id="1469603"/>
    <lineage>
        <taxon>Bacteria</taxon>
        <taxon>Pseudomonadati</taxon>
        <taxon>Bacteroidota</taxon>
        <taxon>Cytophagia</taxon>
        <taxon>Cytophagales</taxon>
        <taxon>Cytophagaceae</taxon>
        <taxon>Spirosoma</taxon>
    </lineage>
</organism>
<keyword evidence="3" id="KW-0540">Nuclease</keyword>
<protein>
    <submittedName>
        <fullName evidence="3">Exonuclease SbcC</fullName>
    </submittedName>
</protein>
<dbReference type="InterPro" id="IPR027417">
    <property type="entry name" value="P-loop_NTPase"/>
</dbReference>
<evidence type="ECO:0000313" key="4">
    <source>
        <dbReference type="Proteomes" id="UP000238375"/>
    </source>
</evidence>
<keyword evidence="3" id="KW-0269">Exonuclease</keyword>
<gene>
    <name evidence="3" type="ORF">CLV58_12183</name>
</gene>
<dbReference type="SUPFAM" id="SSF52540">
    <property type="entry name" value="P-loop containing nucleoside triphosphate hydrolases"/>
    <property type="match status" value="2"/>
</dbReference>
<dbReference type="Pfam" id="PF13476">
    <property type="entry name" value="AAA_23"/>
    <property type="match status" value="1"/>
</dbReference>
<dbReference type="OrthoDB" id="9795626at2"/>
<keyword evidence="1" id="KW-0175">Coiled coil</keyword>
<reference evidence="3 4" key="1">
    <citation type="submission" date="2018-03" db="EMBL/GenBank/DDBJ databases">
        <title>Genomic Encyclopedia of Archaeal and Bacterial Type Strains, Phase II (KMG-II): from individual species to whole genera.</title>
        <authorList>
            <person name="Goeker M."/>
        </authorList>
    </citation>
    <scope>NUCLEOTIDE SEQUENCE [LARGE SCALE GENOMIC DNA]</scope>
    <source>
        <strain evidence="3 4">DSM 28354</strain>
    </source>
</reference>
<dbReference type="EMBL" id="PVTE01000021">
    <property type="protein sequence ID" value="PRY32581.1"/>
    <property type="molecule type" value="Genomic_DNA"/>
</dbReference>
<feature type="domain" description="Rad50/SbcC-type AAA" evidence="2">
    <location>
        <begin position="6"/>
        <end position="245"/>
    </location>
</feature>
<dbReference type="PANTHER" id="PTHR32114">
    <property type="entry name" value="ABC TRANSPORTER ABCH.3"/>
    <property type="match status" value="1"/>
</dbReference>
<dbReference type="Pfam" id="PF13558">
    <property type="entry name" value="SbcC_Walker_B"/>
    <property type="match status" value="1"/>
</dbReference>
<keyword evidence="3" id="KW-0378">Hydrolase</keyword>
<dbReference type="AlphaFoldDB" id="A0A2T0SGN9"/>
<dbReference type="Gene3D" id="3.40.50.300">
    <property type="entry name" value="P-loop containing nucleotide triphosphate hydrolases"/>
    <property type="match status" value="2"/>
</dbReference>
<dbReference type="Proteomes" id="UP000238375">
    <property type="component" value="Unassembled WGS sequence"/>
</dbReference>
<sequence>MKIRQIRFKNINSFYGEHPPIVFTDGVLGKTGLFIISGSTGAGKSTLLDVMTLALFNRVPRIMDHDGRGLSKDRLLAEGLIINQRSAIEPKTDAYAEVEYELNGQAYRSRWSINKNRNGNWNDYEMEVAELPDGKLLTEKKREVPGFNTTKIGLTYEQFIRSMVLAQGAFDKFLRASAGERSKLLEQITGTDIYRRLSQRAHAQNKLYEESLREKQQAVELVQLLTTDQLNELKATKQSIDARLTTLTNELIVYRDEAKRVEQQEVLEQDIARLTRKQQDIADRQLCFAPNAERLERHSHVADLTELFSDLGHAESTVQGAQAEHQGAEQAIITLRNGLEAVLTTARQLTQQPTLTEYTLPAMITSFRDRVLSLTQQIDQERKNANVPQQRLSHTIKQATDKWFKSLRLDNPIAMDEQVSERKRLIGERLVKLEEEYAILETPEHVQHEIERIIDQEKKLERLIQLQKDQQKRLAEGLNLKKQVDEYQQTIDDQRPALDKLLDELSVLEAKQKELDAQKIKLAREANLDELRKSLVAGEACPLCGATHHPYAHQYIQRSGLIEVEIQLVQADVKTKRTASEQLNKAIIQAESTQKSLDKQRLTLRDEYKDNRYTIAQELTALDLDENMQPEFLTSQQQHIHVQREDLTTLLSLWEQDKVLRQLTNDLADLHITQHQIERLTEERDQLFTGNDVKAVCDQLINRFTTVRSDLSIQEELRQKASTALATSKQRVTELHGQLQPMLQSRGLTDVQTARQQLLDSTTLRRLQDEKQHLADEATQLTTKRTDADQRRQTLLKDRQTELPSDQIRQLINERDKELRQQTEQLGKIKQALDTDATEHKRHKTLLGELKKLDEAAMPWRELNRLIGSARGDEYSRFAQGLTLSQLIGLANRRLRDLSDRYLILKPRDGQDELFVLDQYQGGAERTVTSLSGGETFTLSLGLALALSDLASQNIQIDSLFIDEGFGTLDPESLDMAVAMLEKLQQDSQKTIGIISHRHEIKERISVQIQIEKGNDGNSRVAIVEL</sequence>
<evidence type="ECO:0000256" key="1">
    <source>
        <dbReference type="SAM" id="Coils"/>
    </source>
</evidence>
<accession>A0A2T0SGN9</accession>
<dbReference type="GO" id="GO:0004527">
    <property type="term" value="F:exonuclease activity"/>
    <property type="evidence" value="ECO:0007669"/>
    <property type="project" value="UniProtKB-KW"/>
</dbReference>
<proteinExistence type="predicted"/>
<name>A0A2T0SGN9_9BACT</name>
<evidence type="ECO:0000259" key="2">
    <source>
        <dbReference type="Pfam" id="PF13476"/>
    </source>
</evidence>